<evidence type="ECO:0000256" key="4">
    <source>
        <dbReference type="ARBA" id="ARBA00023242"/>
    </source>
</evidence>
<comment type="subcellular location">
    <subcellularLocation>
        <location evidence="1">Nucleus</location>
    </subcellularLocation>
</comment>
<keyword evidence="2" id="KW-0805">Transcription regulation</keyword>
<dbReference type="Proteomes" id="UP000762676">
    <property type="component" value="Unassembled WGS sequence"/>
</dbReference>
<proteinExistence type="inferred from homology"/>
<dbReference type="GO" id="GO:0005634">
    <property type="term" value="C:nucleus"/>
    <property type="evidence" value="ECO:0007669"/>
    <property type="project" value="UniProtKB-SubCell"/>
</dbReference>
<dbReference type="GO" id="GO:0046982">
    <property type="term" value="F:protein heterodimerization activity"/>
    <property type="evidence" value="ECO:0007669"/>
    <property type="project" value="InterPro"/>
</dbReference>
<evidence type="ECO:0000256" key="3">
    <source>
        <dbReference type="ARBA" id="ARBA00023163"/>
    </source>
</evidence>
<dbReference type="InterPro" id="IPR003195">
    <property type="entry name" value="TFIID_TAF13"/>
</dbReference>
<dbReference type="EMBL" id="BMAT01004601">
    <property type="protein sequence ID" value="GFR76822.1"/>
    <property type="molecule type" value="Genomic_DNA"/>
</dbReference>
<name>A0AAV4FTS7_9GAST</name>
<dbReference type="PANTHER" id="PTHR11380">
    <property type="entry name" value="TRANSCRIPTION INITIATION FACTOR TFIID/SUPT3-RELATED"/>
    <property type="match status" value="1"/>
</dbReference>
<organism evidence="7 8">
    <name type="scientific">Elysia marginata</name>
    <dbReference type="NCBI Taxonomy" id="1093978"/>
    <lineage>
        <taxon>Eukaryota</taxon>
        <taxon>Metazoa</taxon>
        <taxon>Spiralia</taxon>
        <taxon>Lophotrochozoa</taxon>
        <taxon>Mollusca</taxon>
        <taxon>Gastropoda</taxon>
        <taxon>Heterobranchia</taxon>
        <taxon>Euthyneura</taxon>
        <taxon>Panpulmonata</taxon>
        <taxon>Sacoglossa</taxon>
        <taxon>Placobranchoidea</taxon>
        <taxon>Plakobranchidae</taxon>
        <taxon>Elysia</taxon>
    </lineage>
</organism>
<protein>
    <submittedName>
        <fullName evidence="7">Transcription initiation protein SPT3-like protein</fullName>
    </submittedName>
</protein>
<comment type="caution">
    <text evidence="7">The sequence shown here is derived from an EMBL/GenBank/DDBJ whole genome shotgun (WGS) entry which is preliminary data.</text>
</comment>
<evidence type="ECO:0000313" key="8">
    <source>
        <dbReference type="Proteomes" id="UP000762676"/>
    </source>
</evidence>
<dbReference type="InterPro" id="IPR009072">
    <property type="entry name" value="Histone-fold"/>
</dbReference>
<feature type="region of interest" description="Disordered" evidence="6">
    <location>
        <begin position="284"/>
        <end position="330"/>
    </location>
</feature>
<dbReference type="SUPFAM" id="SSF47113">
    <property type="entry name" value="Histone-fold"/>
    <property type="match status" value="1"/>
</dbReference>
<sequence length="370" mass="42063">MTFQDIVTTFVEKHPDFVNLADLYNTKVYSILCRRFGFGDSRKPLQETAVLVEEVVHQQMVALIHQAAEGAAVRGEKQIALEDILFLLRKNKRLLRYYEVKDMKHVFKSGISLGDDASKAELIANQEKIDRKIMGKNRQVCYDFLSTIDQTGELLTLFHDRDLDPVKHERLLRAELQAQGMDTQQYLDFCQARQANFSRKYTKSQRFRDWLQLNLNPEIQLSAAAVELFSYMAYEAVAELVDLALLVKQDQRATPDDPISRHRPALCINYTDLYVGSVYSRGDLASQNPGSDGQTSGSGHHPATSVTPKSSKKKRKRSGPPTSVDSDWDTTILPEDVREAYRRYFTDISPFASINKNSSHCSAWKANLCT</sequence>
<evidence type="ECO:0000313" key="7">
    <source>
        <dbReference type="EMBL" id="GFR76822.1"/>
    </source>
</evidence>
<dbReference type="Gene3D" id="1.10.20.10">
    <property type="entry name" value="Histone, subunit A"/>
    <property type="match status" value="1"/>
</dbReference>
<dbReference type="GO" id="GO:0003713">
    <property type="term" value="F:transcription coactivator activity"/>
    <property type="evidence" value="ECO:0007669"/>
    <property type="project" value="TreeGrafter"/>
</dbReference>
<comment type="similarity">
    <text evidence="5">Belongs to the SPT3 family.</text>
</comment>
<feature type="compositionally biased region" description="Polar residues" evidence="6">
    <location>
        <begin position="285"/>
        <end position="298"/>
    </location>
</feature>
<dbReference type="AlphaFoldDB" id="A0AAV4FTS7"/>
<dbReference type="Pfam" id="PF02269">
    <property type="entry name" value="TFIID-18kDa"/>
    <property type="match status" value="1"/>
</dbReference>
<dbReference type="CDD" id="cd07978">
    <property type="entry name" value="HFD_TAF13"/>
    <property type="match status" value="1"/>
</dbReference>
<keyword evidence="3" id="KW-0804">Transcription</keyword>
<evidence type="ECO:0000256" key="2">
    <source>
        <dbReference type="ARBA" id="ARBA00023015"/>
    </source>
</evidence>
<evidence type="ECO:0000256" key="6">
    <source>
        <dbReference type="SAM" id="MobiDB-lite"/>
    </source>
</evidence>
<keyword evidence="4" id="KW-0539">Nucleus</keyword>
<gene>
    <name evidence="7" type="ORF">ElyMa_002223100</name>
</gene>
<reference evidence="7 8" key="1">
    <citation type="journal article" date="2021" name="Elife">
        <title>Chloroplast acquisition without the gene transfer in kleptoplastic sea slugs, Plakobranchus ocellatus.</title>
        <authorList>
            <person name="Maeda T."/>
            <person name="Takahashi S."/>
            <person name="Yoshida T."/>
            <person name="Shimamura S."/>
            <person name="Takaki Y."/>
            <person name="Nagai Y."/>
            <person name="Toyoda A."/>
            <person name="Suzuki Y."/>
            <person name="Arimoto A."/>
            <person name="Ishii H."/>
            <person name="Satoh N."/>
            <person name="Nishiyama T."/>
            <person name="Hasebe M."/>
            <person name="Maruyama T."/>
            <person name="Minagawa J."/>
            <person name="Obokata J."/>
            <person name="Shigenobu S."/>
        </authorList>
    </citation>
    <scope>NUCLEOTIDE SEQUENCE [LARGE SCALE GENOMIC DNA]</scope>
</reference>
<accession>A0AAV4FTS7</accession>
<keyword evidence="8" id="KW-1185">Reference proteome</keyword>
<dbReference type="GO" id="GO:0006366">
    <property type="term" value="P:transcription by RNA polymerase II"/>
    <property type="evidence" value="ECO:0007669"/>
    <property type="project" value="InterPro"/>
</dbReference>
<evidence type="ECO:0000256" key="5">
    <source>
        <dbReference type="ARBA" id="ARBA00061274"/>
    </source>
</evidence>
<evidence type="ECO:0000256" key="1">
    <source>
        <dbReference type="ARBA" id="ARBA00004123"/>
    </source>
</evidence>
<dbReference type="PANTHER" id="PTHR11380:SF16">
    <property type="entry name" value="TRANSCRIPTION INITIATION PROTEIN SPT3 HOMOLOG"/>
    <property type="match status" value="1"/>
</dbReference>